<evidence type="ECO:0000313" key="3">
    <source>
        <dbReference type="Proteomes" id="UP000605846"/>
    </source>
</evidence>
<reference evidence="2" key="1">
    <citation type="submission" date="2020-01" db="EMBL/GenBank/DDBJ databases">
        <title>Genome Sequencing of Three Apophysomyces-Like Fungal Strains Confirms a Novel Fungal Genus in the Mucoromycota with divergent Burkholderia-like Endosymbiotic Bacteria.</title>
        <authorList>
            <person name="Stajich J.E."/>
            <person name="Macias A.M."/>
            <person name="Carter-House D."/>
            <person name="Lovett B."/>
            <person name="Kasson L.R."/>
            <person name="Berry K."/>
            <person name="Grigoriev I."/>
            <person name="Chang Y."/>
            <person name="Spatafora J."/>
            <person name="Kasson M.T."/>
        </authorList>
    </citation>
    <scope>NUCLEOTIDE SEQUENCE</scope>
    <source>
        <strain evidence="2">NRRL A-21654</strain>
    </source>
</reference>
<dbReference type="OrthoDB" id="2436324at2759"/>
<gene>
    <name evidence="2" type="ORF">EC973_008735</name>
</gene>
<name>A0A8H7EJK1_9FUNG</name>
<proteinExistence type="predicted"/>
<accession>A0A8H7EJK1</accession>
<dbReference type="AlphaFoldDB" id="A0A8H7EJK1"/>
<feature type="region of interest" description="Disordered" evidence="1">
    <location>
        <begin position="139"/>
        <end position="158"/>
    </location>
</feature>
<dbReference type="EMBL" id="JABAYA010000789">
    <property type="protein sequence ID" value="KAF7720440.1"/>
    <property type="molecule type" value="Genomic_DNA"/>
</dbReference>
<evidence type="ECO:0000313" key="2">
    <source>
        <dbReference type="EMBL" id="KAF7720440.1"/>
    </source>
</evidence>
<feature type="non-terminal residue" evidence="2">
    <location>
        <position position="332"/>
    </location>
</feature>
<evidence type="ECO:0000256" key="1">
    <source>
        <dbReference type="SAM" id="MobiDB-lite"/>
    </source>
</evidence>
<comment type="caution">
    <text evidence="2">The sequence shown here is derived from an EMBL/GenBank/DDBJ whole genome shotgun (WGS) entry which is preliminary data.</text>
</comment>
<keyword evidence="3" id="KW-1185">Reference proteome</keyword>
<sequence length="332" mass="37821">GGNELSIATINWRIKYRTRRFEKMKRRMPPDDSRLQKLLNIIANLKSTRSKLLAQQKLDKNKQKKRPESITTEEPEDVDMENILLNSEDVALEGIEEEYDDQEEEEIEDKEGSADVSEKRLVSGTSYKIGMKRGFETVTTSTPPAKKMKKSKETSRSRLQRLTTATKRLLLLENFSIDSITVESLQEEFSNLDLDAQEAKTMKNIYCFLKPFVLCSTGEIAVDRHPLLNAPLVLLANTIFAVTDYKKFSRSTCPIVRPSAIYSLVLNPTSTFEVLCNVKDDNMDGFDVFGPDGKIITTLPDARHNPDYIMGAFFNLNALDRICQKHGLKFDH</sequence>
<organism evidence="2 3">
    <name type="scientific">Apophysomyces ossiformis</name>
    <dbReference type="NCBI Taxonomy" id="679940"/>
    <lineage>
        <taxon>Eukaryota</taxon>
        <taxon>Fungi</taxon>
        <taxon>Fungi incertae sedis</taxon>
        <taxon>Mucoromycota</taxon>
        <taxon>Mucoromycotina</taxon>
        <taxon>Mucoromycetes</taxon>
        <taxon>Mucorales</taxon>
        <taxon>Mucorineae</taxon>
        <taxon>Mucoraceae</taxon>
        <taxon>Apophysomyces</taxon>
    </lineage>
</organism>
<feature type="non-terminal residue" evidence="2">
    <location>
        <position position="1"/>
    </location>
</feature>
<feature type="region of interest" description="Disordered" evidence="1">
    <location>
        <begin position="57"/>
        <end position="76"/>
    </location>
</feature>
<dbReference type="Proteomes" id="UP000605846">
    <property type="component" value="Unassembled WGS sequence"/>
</dbReference>
<protein>
    <submittedName>
        <fullName evidence="2">Uncharacterized protein</fullName>
    </submittedName>
</protein>